<proteinExistence type="predicted"/>
<accession>A0A517NTY9</accession>
<keyword evidence="2" id="KW-1185">Reference proteome</keyword>
<sequence length="194" mass="22486">MAAIEYIEPVVRMCAVISRHPAAIAWGVEKLTGEWGEVAHQSEPLPFVANGYYDEQMGPELKKVLVAFADLQEPGGLADWKHQTIGWEKEYASTAKEPEKRPLNLDSGYVTQAKLVLATTKDRDHRLYLRDGMFAEVTLNYVAKKWIHHRWTYPDYRTDKVSQFVQRCREQVRQHVQESGRFRQRVQRNEGLSD</sequence>
<gene>
    <name evidence="1" type="ORF">K239x_25410</name>
</gene>
<dbReference type="OrthoDB" id="9788989at2"/>
<evidence type="ECO:0000313" key="2">
    <source>
        <dbReference type="Proteomes" id="UP000319817"/>
    </source>
</evidence>
<protein>
    <recommendedName>
        <fullName evidence="3">GTP-binding protein</fullName>
    </recommendedName>
</protein>
<reference evidence="1 2" key="1">
    <citation type="submission" date="2019-02" db="EMBL/GenBank/DDBJ databases">
        <title>Deep-cultivation of Planctomycetes and their phenomic and genomic characterization uncovers novel biology.</title>
        <authorList>
            <person name="Wiegand S."/>
            <person name="Jogler M."/>
            <person name="Boedeker C."/>
            <person name="Pinto D."/>
            <person name="Vollmers J."/>
            <person name="Rivas-Marin E."/>
            <person name="Kohn T."/>
            <person name="Peeters S.H."/>
            <person name="Heuer A."/>
            <person name="Rast P."/>
            <person name="Oberbeckmann S."/>
            <person name="Bunk B."/>
            <person name="Jeske O."/>
            <person name="Meyerdierks A."/>
            <person name="Storesund J.E."/>
            <person name="Kallscheuer N."/>
            <person name="Luecker S."/>
            <person name="Lage O.M."/>
            <person name="Pohl T."/>
            <person name="Merkel B.J."/>
            <person name="Hornburger P."/>
            <person name="Mueller R.-W."/>
            <person name="Bruemmer F."/>
            <person name="Labrenz M."/>
            <person name="Spormann A.M."/>
            <person name="Op den Camp H."/>
            <person name="Overmann J."/>
            <person name="Amann R."/>
            <person name="Jetten M.S.M."/>
            <person name="Mascher T."/>
            <person name="Medema M.H."/>
            <person name="Devos D.P."/>
            <person name="Kaster A.-K."/>
            <person name="Ovreas L."/>
            <person name="Rohde M."/>
            <person name="Galperin M.Y."/>
            <person name="Jogler C."/>
        </authorList>
    </citation>
    <scope>NUCLEOTIDE SEQUENCE [LARGE SCALE GENOMIC DNA]</scope>
    <source>
        <strain evidence="1 2">K23_9</strain>
    </source>
</reference>
<dbReference type="InterPro" id="IPR025529">
    <property type="entry name" value="DUF4416"/>
</dbReference>
<dbReference type="Proteomes" id="UP000319817">
    <property type="component" value="Chromosome"/>
</dbReference>
<evidence type="ECO:0008006" key="3">
    <source>
        <dbReference type="Google" id="ProtNLM"/>
    </source>
</evidence>
<dbReference type="EMBL" id="CP036526">
    <property type="protein sequence ID" value="QDT10584.1"/>
    <property type="molecule type" value="Genomic_DNA"/>
</dbReference>
<dbReference type="AlphaFoldDB" id="A0A517NTY9"/>
<name>A0A517NTY9_9BACT</name>
<organism evidence="1 2">
    <name type="scientific">Stieleria marina</name>
    <dbReference type="NCBI Taxonomy" id="1930275"/>
    <lineage>
        <taxon>Bacteria</taxon>
        <taxon>Pseudomonadati</taxon>
        <taxon>Planctomycetota</taxon>
        <taxon>Planctomycetia</taxon>
        <taxon>Pirellulales</taxon>
        <taxon>Pirellulaceae</taxon>
        <taxon>Stieleria</taxon>
    </lineage>
</organism>
<evidence type="ECO:0000313" key="1">
    <source>
        <dbReference type="EMBL" id="QDT10584.1"/>
    </source>
</evidence>
<dbReference type="Pfam" id="PF14385">
    <property type="entry name" value="DUF4416"/>
    <property type="match status" value="1"/>
</dbReference>
<dbReference type="RefSeq" id="WP_145418252.1">
    <property type="nucleotide sequence ID" value="NZ_CP036526.1"/>
</dbReference>